<reference evidence="1 2" key="1">
    <citation type="submission" date="2019-06" db="EMBL/GenBank/DDBJ databases">
        <authorList>
            <person name="Li M."/>
        </authorList>
    </citation>
    <scope>NUCLEOTIDE SEQUENCE [LARGE SCALE GENOMIC DNA]</scope>
    <source>
        <strain evidence="1 2">BGMRC2036</strain>
    </source>
</reference>
<proteinExistence type="predicted"/>
<comment type="caution">
    <text evidence="1">The sequence shown here is derived from an EMBL/GenBank/DDBJ whole genome shotgun (WGS) entry which is preliminary data.</text>
</comment>
<dbReference type="Proteomes" id="UP000318801">
    <property type="component" value="Unassembled WGS sequence"/>
</dbReference>
<evidence type="ECO:0000313" key="2">
    <source>
        <dbReference type="Proteomes" id="UP000318801"/>
    </source>
</evidence>
<dbReference type="OrthoDB" id="7854668at2"/>
<organism evidence="1 2">
    <name type="scientific">Martelella alba</name>
    <dbReference type="NCBI Taxonomy" id="2590451"/>
    <lineage>
        <taxon>Bacteria</taxon>
        <taxon>Pseudomonadati</taxon>
        <taxon>Pseudomonadota</taxon>
        <taxon>Alphaproteobacteria</taxon>
        <taxon>Hyphomicrobiales</taxon>
        <taxon>Aurantimonadaceae</taxon>
        <taxon>Martelella</taxon>
    </lineage>
</organism>
<evidence type="ECO:0000313" key="1">
    <source>
        <dbReference type="EMBL" id="TPW30324.1"/>
    </source>
</evidence>
<dbReference type="EMBL" id="VHLG01000006">
    <property type="protein sequence ID" value="TPW30324.1"/>
    <property type="molecule type" value="Genomic_DNA"/>
</dbReference>
<dbReference type="AlphaFoldDB" id="A0A506UBC9"/>
<sequence>MIVLATTVQLELSIRIEAQGDLAKVESSAEVSRDAAMPCAVDRVSLTVAFEAVNTPHKSGSRAADKHLTRRAESRRRALDIDKNLLCWKLE</sequence>
<gene>
    <name evidence="1" type="ORF">FJU08_11635</name>
</gene>
<protein>
    <submittedName>
        <fullName evidence="1">Uncharacterized protein</fullName>
    </submittedName>
</protein>
<name>A0A506UBC9_9HYPH</name>
<keyword evidence="2" id="KW-1185">Reference proteome</keyword>
<accession>A0A506UBC9</accession>